<dbReference type="AlphaFoldDB" id="A0A2H3DK21"/>
<dbReference type="InParanoid" id="A0A2H3DK21"/>
<protein>
    <submittedName>
        <fullName evidence="1">Uncharacterized protein</fullName>
    </submittedName>
</protein>
<dbReference type="EMBL" id="KZ293676">
    <property type="protein sequence ID" value="PBK87796.1"/>
    <property type="molecule type" value="Genomic_DNA"/>
</dbReference>
<reference evidence="2" key="1">
    <citation type="journal article" date="2017" name="Nat. Ecol. Evol.">
        <title>Genome expansion and lineage-specific genetic innovations in the forest pathogenic fungi Armillaria.</title>
        <authorList>
            <person name="Sipos G."/>
            <person name="Prasanna A.N."/>
            <person name="Walter M.C."/>
            <person name="O'Connor E."/>
            <person name="Balint B."/>
            <person name="Krizsan K."/>
            <person name="Kiss B."/>
            <person name="Hess J."/>
            <person name="Varga T."/>
            <person name="Slot J."/>
            <person name="Riley R."/>
            <person name="Boka B."/>
            <person name="Rigling D."/>
            <person name="Barry K."/>
            <person name="Lee J."/>
            <person name="Mihaltcheva S."/>
            <person name="LaButti K."/>
            <person name="Lipzen A."/>
            <person name="Waldron R."/>
            <person name="Moloney N.M."/>
            <person name="Sperisen C."/>
            <person name="Kredics L."/>
            <person name="Vagvoelgyi C."/>
            <person name="Patrignani A."/>
            <person name="Fitzpatrick D."/>
            <person name="Nagy I."/>
            <person name="Doyle S."/>
            <person name="Anderson J.B."/>
            <person name="Grigoriev I.V."/>
            <person name="Gueldener U."/>
            <person name="Muensterkoetter M."/>
            <person name="Nagy L.G."/>
        </authorList>
    </citation>
    <scope>NUCLEOTIDE SEQUENCE [LARGE SCALE GENOMIC DNA]</scope>
    <source>
        <strain evidence="2">Ar21-2</strain>
    </source>
</reference>
<keyword evidence="2" id="KW-1185">Reference proteome</keyword>
<dbReference type="Proteomes" id="UP000217790">
    <property type="component" value="Unassembled WGS sequence"/>
</dbReference>
<proteinExistence type="predicted"/>
<name>A0A2H3DK21_ARMGA</name>
<organism evidence="1 2">
    <name type="scientific">Armillaria gallica</name>
    <name type="common">Bulbous honey fungus</name>
    <name type="synonym">Armillaria bulbosa</name>
    <dbReference type="NCBI Taxonomy" id="47427"/>
    <lineage>
        <taxon>Eukaryota</taxon>
        <taxon>Fungi</taxon>
        <taxon>Dikarya</taxon>
        <taxon>Basidiomycota</taxon>
        <taxon>Agaricomycotina</taxon>
        <taxon>Agaricomycetes</taxon>
        <taxon>Agaricomycetidae</taxon>
        <taxon>Agaricales</taxon>
        <taxon>Marasmiineae</taxon>
        <taxon>Physalacriaceae</taxon>
        <taxon>Armillaria</taxon>
    </lineage>
</organism>
<evidence type="ECO:0000313" key="1">
    <source>
        <dbReference type="EMBL" id="PBK87796.1"/>
    </source>
</evidence>
<accession>A0A2H3DK21</accession>
<gene>
    <name evidence="1" type="ORF">ARMGADRAFT_1034415</name>
</gene>
<evidence type="ECO:0000313" key="2">
    <source>
        <dbReference type="Proteomes" id="UP000217790"/>
    </source>
</evidence>
<sequence length="191" mass="21553">MTQHREEQIDMIRRVHGIELPAMALFKLDIQRLQKRNGDTYSKISPREDRTSQVRDARGEKGRTVRMFAISRGGAEEIPKMDDEGWVGWWATVANFQRTMEQVARVQRREINDILEPRMLPAPSTIYHKLGPFAARGLITVVPTTISSTPTVWVVITDLTSTLSAARYDPDYASYSSANMIGAQGVGFRGD</sequence>